<dbReference type="Gene3D" id="3.40.50.1820">
    <property type="entry name" value="alpha/beta hydrolase"/>
    <property type="match status" value="1"/>
</dbReference>
<organism evidence="3 4">
    <name type="scientific">Seinonella peptonophila</name>
    <dbReference type="NCBI Taxonomy" id="112248"/>
    <lineage>
        <taxon>Bacteria</taxon>
        <taxon>Bacillati</taxon>
        <taxon>Bacillota</taxon>
        <taxon>Bacilli</taxon>
        <taxon>Bacillales</taxon>
        <taxon>Thermoactinomycetaceae</taxon>
        <taxon>Seinonella</taxon>
    </lineage>
</organism>
<sequence>MKRIGKRKFVILMGIIQLLFVALFMPTSIFAQNVSSHEEPIKFQGEGVMLNGTVLAPTKIGRHPAIVIVHGSGKGDRNKLRDHAEIFAKKGYVTLIYDKRTKGYSTFNRSYALLAKDVIAAVQALKKRPDVDPNKIGVFGESEGSWVAPLAATQSSEIKFVITLGAATVLPIAQQNWSIENMLRYQGITDQSMIGAVNRNGVRFIVGSSLFPEATYDAIPVLQRLKQPILAIWGSEDRQSPPAESAAIMKETFSQVRKDNYTLAFIPNADHAAHQTPDGFKRLQPLAQGYGEVMTSWLDQLFLSKKIQPLSGVVQPKQAFSTYVDAAKTHWYDSVQFQGALLLFLLIGFFGYGIRLRRHRQDRLSKMIRWIPRLVAITGGVATIGFVCFFFYIWIKAGKHIGPVLMGHSLVWLIIQIFTLVACLFSISLFFILHKHWTIASKIERIRLSLLTLGSILFAFWAAYWKLLFF</sequence>
<dbReference type="GO" id="GO:0008236">
    <property type="term" value="F:serine-type peptidase activity"/>
    <property type="evidence" value="ECO:0007669"/>
    <property type="project" value="InterPro"/>
</dbReference>
<dbReference type="GO" id="GO:0006508">
    <property type="term" value="P:proteolysis"/>
    <property type="evidence" value="ECO:0007669"/>
    <property type="project" value="InterPro"/>
</dbReference>
<keyword evidence="1" id="KW-0472">Membrane</keyword>
<evidence type="ECO:0000259" key="2">
    <source>
        <dbReference type="Pfam" id="PF00326"/>
    </source>
</evidence>
<dbReference type="AlphaFoldDB" id="A0A1M4X620"/>
<evidence type="ECO:0000313" key="3">
    <source>
        <dbReference type="EMBL" id="SHE88930.1"/>
    </source>
</evidence>
<feature type="transmembrane region" description="Helical" evidence="1">
    <location>
        <begin position="445"/>
        <end position="464"/>
    </location>
</feature>
<evidence type="ECO:0000313" key="4">
    <source>
        <dbReference type="Proteomes" id="UP000184476"/>
    </source>
</evidence>
<dbReference type="RefSeq" id="WP_175552323.1">
    <property type="nucleotide sequence ID" value="NZ_FQVL01000004.1"/>
</dbReference>
<dbReference type="PANTHER" id="PTHR43265">
    <property type="entry name" value="ESTERASE ESTD"/>
    <property type="match status" value="1"/>
</dbReference>
<evidence type="ECO:0000256" key="1">
    <source>
        <dbReference type="SAM" id="Phobius"/>
    </source>
</evidence>
<dbReference type="Pfam" id="PF00326">
    <property type="entry name" value="Peptidase_S9"/>
    <property type="match status" value="1"/>
</dbReference>
<dbReference type="STRING" id="112248.SAMN05444392_104145"/>
<keyword evidence="4" id="KW-1185">Reference proteome</keyword>
<gene>
    <name evidence="3" type="ORF">SAMN05444392_104145</name>
</gene>
<dbReference type="InterPro" id="IPR001375">
    <property type="entry name" value="Peptidase_S9_cat"/>
</dbReference>
<dbReference type="GO" id="GO:0052689">
    <property type="term" value="F:carboxylic ester hydrolase activity"/>
    <property type="evidence" value="ECO:0007669"/>
    <property type="project" value="TreeGrafter"/>
</dbReference>
<name>A0A1M4X620_9BACL</name>
<protein>
    <recommendedName>
        <fullName evidence="2">Peptidase S9 prolyl oligopeptidase catalytic domain-containing protein</fullName>
    </recommendedName>
</protein>
<keyword evidence="1" id="KW-0812">Transmembrane</keyword>
<reference evidence="3 4" key="1">
    <citation type="submission" date="2016-11" db="EMBL/GenBank/DDBJ databases">
        <authorList>
            <person name="Jaros S."/>
            <person name="Januszkiewicz K."/>
            <person name="Wedrychowicz H."/>
        </authorList>
    </citation>
    <scope>NUCLEOTIDE SEQUENCE [LARGE SCALE GENOMIC DNA]</scope>
    <source>
        <strain evidence="3 4">DSM 44666</strain>
    </source>
</reference>
<feature type="transmembrane region" description="Helical" evidence="1">
    <location>
        <begin position="374"/>
        <end position="395"/>
    </location>
</feature>
<accession>A0A1M4X620</accession>
<proteinExistence type="predicted"/>
<feature type="transmembrane region" description="Helical" evidence="1">
    <location>
        <begin position="335"/>
        <end position="354"/>
    </location>
</feature>
<keyword evidence="1" id="KW-1133">Transmembrane helix</keyword>
<dbReference type="InterPro" id="IPR053145">
    <property type="entry name" value="AB_hydrolase_Est10"/>
</dbReference>
<dbReference type="PANTHER" id="PTHR43265:SF1">
    <property type="entry name" value="ESTERASE ESTD"/>
    <property type="match status" value="1"/>
</dbReference>
<feature type="domain" description="Peptidase S9 prolyl oligopeptidase catalytic" evidence="2">
    <location>
        <begin position="84"/>
        <end position="277"/>
    </location>
</feature>
<dbReference type="InterPro" id="IPR029058">
    <property type="entry name" value="AB_hydrolase_fold"/>
</dbReference>
<dbReference type="Proteomes" id="UP000184476">
    <property type="component" value="Unassembled WGS sequence"/>
</dbReference>
<dbReference type="SUPFAM" id="SSF53474">
    <property type="entry name" value="alpha/beta-Hydrolases"/>
    <property type="match status" value="1"/>
</dbReference>
<feature type="transmembrane region" description="Helical" evidence="1">
    <location>
        <begin position="410"/>
        <end position="433"/>
    </location>
</feature>
<dbReference type="EMBL" id="FQVL01000004">
    <property type="protein sequence ID" value="SHE88930.1"/>
    <property type="molecule type" value="Genomic_DNA"/>
</dbReference>